<reference evidence="7" key="1">
    <citation type="submission" date="2020-07" db="EMBL/GenBank/DDBJ databases">
        <title>Metabolic diversity and evolutionary history of the archaeal phylum ###Micrarchaeota### uncovered from a freshwater lake metagenome.</title>
        <authorList>
            <person name="Kadnikov V.V."/>
            <person name="Savvichev A.S."/>
            <person name="Mardanov A.V."/>
            <person name="Beletsky A.V."/>
            <person name="Chupakov A.V."/>
            <person name="Kokryatskaya N.M."/>
            <person name="Pimenov N.V."/>
            <person name="Ravin N.V."/>
        </authorList>
    </citation>
    <scope>NUCLEOTIDE SEQUENCE [LARGE SCALE GENOMIC DNA]</scope>
</reference>
<accession>A0A7D5XHP3</accession>
<keyword evidence="3 5" id="KW-1133">Transmembrane helix</keyword>
<keyword evidence="2 5" id="KW-0812">Transmembrane</keyword>
<proteinExistence type="predicted"/>
<organism evidence="6 7">
    <name type="scientific">Fermentimicrarchaeum limneticum</name>
    <dbReference type="NCBI Taxonomy" id="2795018"/>
    <lineage>
        <taxon>Archaea</taxon>
        <taxon>Candidatus Micrarchaeota</taxon>
        <taxon>Candidatus Fermentimicrarchaeales</taxon>
        <taxon>Candidatus Fermentimicrarchaeaceae</taxon>
        <taxon>Candidatus Fermentimicrarchaeum</taxon>
    </lineage>
</organism>
<dbReference type="GO" id="GO:0046873">
    <property type="term" value="F:metal ion transmembrane transporter activity"/>
    <property type="evidence" value="ECO:0007669"/>
    <property type="project" value="InterPro"/>
</dbReference>
<dbReference type="Pfam" id="PF02535">
    <property type="entry name" value="Zip"/>
    <property type="match status" value="2"/>
</dbReference>
<protein>
    <submittedName>
        <fullName evidence="6">Zinc transporter, ZIP family</fullName>
    </submittedName>
</protein>
<keyword evidence="4 5" id="KW-0472">Membrane</keyword>
<evidence type="ECO:0000313" key="6">
    <source>
        <dbReference type="EMBL" id="QLJ52514.1"/>
    </source>
</evidence>
<evidence type="ECO:0000256" key="4">
    <source>
        <dbReference type="ARBA" id="ARBA00023136"/>
    </source>
</evidence>
<feature type="transmembrane region" description="Helical" evidence="5">
    <location>
        <begin position="163"/>
        <end position="185"/>
    </location>
</feature>
<evidence type="ECO:0000256" key="5">
    <source>
        <dbReference type="SAM" id="Phobius"/>
    </source>
</evidence>
<name>A0A7D5XHP3_FERL1</name>
<feature type="transmembrane region" description="Helical" evidence="5">
    <location>
        <begin position="63"/>
        <end position="82"/>
    </location>
</feature>
<evidence type="ECO:0000256" key="3">
    <source>
        <dbReference type="ARBA" id="ARBA00022989"/>
    </source>
</evidence>
<dbReference type="AlphaFoldDB" id="A0A7D5XHP3"/>
<dbReference type="EMBL" id="CP058998">
    <property type="protein sequence ID" value="QLJ52514.1"/>
    <property type="molecule type" value="Genomic_DNA"/>
</dbReference>
<dbReference type="PANTHER" id="PTHR16950:SF16">
    <property type="entry name" value="ZINC TRANSPORTER ZIP13"/>
    <property type="match status" value="1"/>
</dbReference>
<evidence type="ECO:0000256" key="2">
    <source>
        <dbReference type="ARBA" id="ARBA00022692"/>
    </source>
</evidence>
<feature type="transmembrane region" description="Helical" evidence="5">
    <location>
        <begin position="6"/>
        <end position="24"/>
    </location>
</feature>
<evidence type="ECO:0000313" key="7">
    <source>
        <dbReference type="Proteomes" id="UP000510821"/>
    </source>
</evidence>
<dbReference type="GO" id="GO:0016020">
    <property type="term" value="C:membrane"/>
    <property type="evidence" value="ECO:0007669"/>
    <property type="project" value="UniProtKB-SubCell"/>
</dbReference>
<comment type="subcellular location">
    <subcellularLocation>
        <location evidence="1">Membrane</location>
        <topology evidence="1">Multi-pass membrane protein</topology>
    </subcellularLocation>
</comment>
<feature type="transmembrane region" description="Helical" evidence="5">
    <location>
        <begin position="36"/>
        <end position="57"/>
    </location>
</feature>
<dbReference type="PANTHER" id="PTHR16950">
    <property type="entry name" value="ZINC TRANSPORTER SLC39A7 HISTIDINE-RICH MEMBRANE PROTEIN KE4"/>
    <property type="match status" value="1"/>
</dbReference>
<gene>
    <name evidence="6" type="ORF">Sv326_0339</name>
</gene>
<dbReference type="InterPro" id="IPR003689">
    <property type="entry name" value="ZIP"/>
</dbReference>
<feature type="transmembrane region" description="Helical" evidence="5">
    <location>
        <begin position="224"/>
        <end position="242"/>
    </location>
</feature>
<feature type="transmembrane region" description="Helical" evidence="5">
    <location>
        <begin position="191"/>
        <end position="212"/>
    </location>
</feature>
<sequence length="243" mass="26424">MDLTLLYILISVFIVSLISFVGVFTMVLRKKTMEKILLFLVSFAAGSLFGGAFLHLLPEAVDTGGSGTIGFTILGILIFFVLEKFLFWQHCHKPGCHEHTFAYMSLVGDGIHNFIDGVVIAASFLVSNQTGMVSTVAIVLHEIPQELSDFAIMIHGGFTTTKALVLNFISALTAFLGALCAFYVLSSFLVYLPLLLAFAAGGFIYIGGSDLVPELHKETEPKRSFLVFVSLVMGVALILLFVE</sequence>
<dbReference type="KEGG" id="flt:Sv326_0339"/>
<evidence type="ECO:0000256" key="1">
    <source>
        <dbReference type="ARBA" id="ARBA00004141"/>
    </source>
</evidence>
<dbReference type="Proteomes" id="UP000510821">
    <property type="component" value="Chromosome"/>
</dbReference>